<dbReference type="GO" id="GO:0016987">
    <property type="term" value="F:sigma factor activity"/>
    <property type="evidence" value="ECO:0007669"/>
    <property type="project" value="UniProtKB-KW"/>
</dbReference>
<organism evidence="7 8">
    <name type="scientific">Nitrosomonas europaea (strain ATCC 19718 / CIP 103999 / KCTC 2705 / NBRC 14298)</name>
    <dbReference type="NCBI Taxonomy" id="228410"/>
    <lineage>
        <taxon>Bacteria</taxon>
        <taxon>Pseudomonadati</taxon>
        <taxon>Pseudomonadota</taxon>
        <taxon>Betaproteobacteria</taxon>
        <taxon>Nitrosomonadales</taxon>
        <taxon>Nitrosomonadaceae</taxon>
        <taxon>Nitrosomonas</taxon>
    </lineage>
</organism>
<dbReference type="InterPro" id="IPR014284">
    <property type="entry name" value="RNA_pol_sigma-70_dom"/>
</dbReference>
<sequence>MLDNSIPTDSCLVSGATVSTDIETLYCNHHDWLQVWLRRRLSSAVDASDLAHDTFVRVLVSGRMPNAEQSRAFLTQIAKGLAVDLYRRRAIEEAYLAALAQLPENLAPSAEERVLALQVLLLLDTALGSLPSRVREVFLLSRLDGLTYSDIAQRRGISVATVRKYMLRAAQACHCVLNSPTGTAP</sequence>
<dbReference type="InterPro" id="IPR013325">
    <property type="entry name" value="RNA_pol_sigma_r2"/>
</dbReference>
<dbReference type="EMBL" id="AL954747">
    <property type="protein sequence ID" value="CAD86347.1"/>
    <property type="molecule type" value="Genomic_DNA"/>
</dbReference>
<evidence type="ECO:0000256" key="3">
    <source>
        <dbReference type="ARBA" id="ARBA00023082"/>
    </source>
</evidence>
<proteinExistence type="inferred from homology"/>
<name>Q82SB1_NITEU</name>
<evidence type="ECO:0000313" key="8">
    <source>
        <dbReference type="Proteomes" id="UP000001416"/>
    </source>
</evidence>
<dbReference type="SUPFAM" id="SSF88659">
    <property type="entry name" value="Sigma3 and sigma4 domains of RNA polymerase sigma factors"/>
    <property type="match status" value="1"/>
</dbReference>
<dbReference type="Gene3D" id="1.10.10.10">
    <property type="entry name" value="Winged helix-like DNA-binding domain superfamily/Winged helix DNA-binding domain"/>
    <property type="match status" value="1"/>
</dbReference>
<dbReference type="PANTHER" id="PTHR43133">
    <property type="entry name" value="RNA POLYMERASE ECF-TYPE SIGMA FACTO"/>
    <property type="match status" value="1"/>
</dbReference>
<keyword evidence="3" id="KW-0731">Sigma factor</keyword>
<dbReference type="CDD" id="cd06171">
    <property type="entry name" value="Sigma70_r4"/>
    <property type="match status" value="1"/>
</dbReference>
<dbReference type="DNASU" id="1083402"/>
<keyword evidence="2" id="KW-0805">Transcription regulation</keyword>
<reference evidence="7 8" key="1">
    <citation type="journal article" date="2003" name="J. Bacteriol.">
        <title>Complete genome sequence of the ammonia-oxidizing bacterium and obligate chemolithoautotroph Nitrosomonas europaea.</title>
        <authorList>
            <person name="Chain P."/>
            <person name="Lamerdin J."/>
            <person name="Larimer F."/>
            <person name="Regala W."/>
            <person name="Land M."/>
            <person name="Hauser L."/>
            <person name="Hooper A."/>
            <person name="Klotz M."/>
            <person name="Norton J."/>
            <person name="Sayavedra-Soto L."/>
            <person name="Arciero D."/>
            <person name="Hommes N."/>
            <person name="Whittaker M."/>
            <person name="Arp D."/>
        </authorList>
    </citation>
    <scope>NUCLEOTIDE SEQUENCE [LARGE SCALE GENOMIC DNA]</scope>
    <source>
        <strain evidence="8">ATCC 19718 / CIP 103999 / KCTC 2705 / NBRC 14298</strain>
    </source>
</reference>
<dbReference type="KEGG" id="neu:NE2435"/>
<dbReference type="AlphaFoldDB" id="Q82SB1"/>
<comment type="similarity">
    <text evidence="1">Belongs to the sigma-70 factor family. ECF subfamily.</text>
</comment>
<evidence type="ECO:0000256" key="1">
    <source>
        <dbReference type="ARBA" id="ARBA00010641"/>
    </source>
</evidence>
<keyword evidence="4" id="KW-0804">Transcription</keyword>
<dbReference type="NCBIfam" id="TIGR02937">
    <property type="entry name" value="sigma70-ECF"/>
    <property type="match status" value="1"/>
</dbReference>
<dbReference type="InterPro" id="IPR013249">
    <property type="entry name" value="RNA_pol_sigma70_r4_t2"/>
</dbReference>
<feature type="domain" description="RNA polymerase sigma-70 region 2" evidence="5">
    <location>
        <begin position="26"/>
        <end position="90"/>
    </location>
</feature>
<dbReference type="SUPFAM" id="SSF88946">
    <property type="entry name" value="Sigma2 domain of RNA polymerase sigma factors"/>
    <property type="match status" value="1"/>
</dbReference>
<dbReference type="PANTHER" id="PTHR43133:SF63">
    <property type="entry name" value="RNA POLYMERASE SIGMA FACTOR FECI-RELATED"/>
    <property type="match status" value="1"/>
</dbReference>
<dbReference type="Pfam" id="PF08281">
    <property type="entry name" value="Sigma70_r4_2"/>
    <property type="match status" value="1"/>
</dbReference>
<keyword evidence="8" id="KW-1185">Reference proteome</keyword>
<dbReference type="InterPro" id="IPR039425">
    <property type="entry name" value="RNA_pol_sigma-70-like"/>
</dbReference>
<evidence type="ECO:0000259" key="6">
    <source>
        <dbReference type="Pfam" id="PF08281"/>
    </source>
</evidence>
<dbReference type="HOGENOM" id="CLU_047691_12_1_4"/>
<gene>
    <name evidence="7" type="primary">fecI</name>
    <name evidence="7" type="ordered locus">NE2435</name>
</gene>
<dbReference type="InterPro" id="IPR007627">
    <property type="entry name" value="RNA_pol_sigma70_r2"/>
</dbReference>
<dbReference type="GO" id="GO:0006352">
    <property type="term" value="P:DNA-templated transcription initiation"/>
    <property type="evidence" value="ECO:0007669"/>
    <property type="project" value="InterPro"/>
</dbReference>
<dbReference type="OrthoDB" id="8536462at2"/>
<dbReference type="InterPro" id="IPR013324">
    <property type="entry name" value="RNA_pol_sigma_r3/r4-like"/>
</dbReference>
<evidence type="ECO:0000313" key="7">
    <source>
        <dbReference type="EMBL" id="CAD86347.1"/>
    </source>
</evidence>
<feature type="domain" description="RNA polymerase sigma factor 70 region 4 type 2" evidence="6">
    <location>
        <begin position="121"/>
        <end position="173"/>
    </location>
</feature>
<evidence type="ECO:0000256" key="2">
    <source>
        <dbReference type="ARBA" id="ARBA00023015"/>
    </source>
</evidence>
<dbReference type="InterPro" id="IPR036388">
    <property type="entry name" value="WH-like_DNA-bd_sf"/>
</dbReference>
<evidence type="ECO:0000256" key="4">
    <source>
        <dbReference type="ARBA" id="ARBA00023163"/>
    </source>
</evidence>
<dbReference type="STRING" id="228410.NE2435"/>
<protein>
    <submittedName>
        <fullName evidence="7">Probable fecI Specialized sigma subunits of RNA polymerase</fullName>
    </submittedName>
</protein>
<dbReference type="eggNOG" id="COG1595">
    <property type="taxonomic scope" value="Bacteria"/>
</dbReference>
<accession>Q82SB1</accession>
<evidence type="ECO:0000259" key="5">
    <source>
        <dbReference type="Pfam" id="PF04542"/>
    </source>
</evidence>
<dbReference type="Proteomes" id="UP000001416">
    <property type="component" value="Chromosome"/>
</dbReference>
<dbReference type="PhylomeDB" id="Q82SB1"/>
<dbReference type="Pfam" id="PF04542">
    <property type="entry name" value="Sigma70_r2"/>
    <property type="match status" value="1"/>
</dbReference>
<dbReference type="GO" id="GO:0003677">
    <property type="term" value="F:DNA binding"/>
    <property type="evidence" value="ECO:0007669"/>
    <property type="project" value="InterPro"/>
</dbReference>
<dbReference type="Gene3D" id="1.10.1740.10">
    <property type="match status" value="1"/>
</dbReference>